<evidence type="ECO:0000313" key="3">
    <source>
        <dbReference type="Proteomes" id="UP000527355"/>
    </source>
</evidence>
<dbReference type="EMBL" id="JABWUV010000005">
    <property type="protein sequence ID" value="KAF6355298.1"/>
    <property type="molecule type" value="Genomic_DNA"/>
</dbReference>
<evidence type="ECO:0000313" key="2">
    <source>
        <dbReference type="EMBL" id="KAF6355298.1"/>
    </source>
</evidence>
<feature type="compositionally biased region" description="Basic and acidic residues" evidence="1">
    <location>
        <begin position="115"/>
        <end position="129"/>
    </location>
</feature>
<keyword evidence="3" id="KW-1185">Reference proteome</keyword>
<dbReference type="AlphaFoldDB" id="A0A7J7Y0J0"/>
<evidence type="ECO:0000256" key="1">
    <source>
        <dbReference type="SAM" id="MobiDB-lite"/>
    </source>
</evidence>
<protein>
    <submittedName>
        <fullName evidence="2">Uncharacterized protein</fullName>
    </submittedName>
</protein>
<organism evidence="2 3">
    <name type="scientific">Myotis myotis</name>
    <name type="common">Greater mouse-eared bat</name>
    <name type="synonym">Vespertilio myotis</name>
    <dbReference type="NCBI Taxonomy" id="51298"/>
    <lineage>
        <taxon>Eukaryota</taxon>
        <taxon>Metazoa</taxon>
        <taxon>Chordata</taxon>
        <taxon>Craniata</taxon>
        <taxon>Vertebrata</taxon>
        <taxon>Euteleostomi</taxon>
        <taxon>Mammalia</taxon>
        <taxon>Eutheria</taxon>
        <taxon>Laurasiatheria</taxon>
        <taxon>Chiroptera</taxon>
        <taxon>Yangochiroptera</taxon>
        <taxon>Vespertilionidae</taxon>
        <taxon>Myotis</taxon>
    </lineage>
</organism>
<sequence length="129" mass="14587">MPTRGRWPGRHRQPGIAPTLPAQTQLHYPSHRVASTRPLNISPCTYLDSQPKKQKLPAFSAPKAALTLTALSRLGRGRREQIRRLQLLLFSRTVNECSFITHKGLCTGHEQCSNQDRHSSSPERQERPS</sequence>
<name>A0A7J7Y0J0_MYOMY</name>
<gene>
    <name evidence="2" type="ORF">mMyoMyo1_011469</name>
</gene>
<comment type="caution">
    <text evidence="2">The sequence shown here is derived from an EMBL/GenBank/DDBJ whole genome shotgun (WGS) entry which is preliminary data.</text>
</comment>
<reference evidence="2 3" key="1">
    <citation type="journal article" date="2020" name="Nature">
        <title>Six reference-quality genomes reveal evolution of bat adaptations.</title>
        <authorList>
            <person name="Jebb D."/>
            <person name="Huang Z."/>
            <person name="Pippel M."/>
            <person name="Hughes G.M."/>
            <person name="Lavrichenko K."/>
            <person name="Devanna P."/>
            <person name="Winkler S."/>
            <person name="Jermiin L.S."/>
            <person name="Skirmuntt E.C."/>
            <person name="Katzourakis A."/>
            <person name="Burkitt-Gray L."/>
            <person name="Ray D.A."/>
            <person name="Sullivan K.A.M."/>
            <person name="Roscito J.G."/>
            <person name="Kirilenko B.M."/>
            <person name="Davalos L.M."/>
            <person name="Corthals A.P."/>
            <person name="Power M.L."/>
            <person name="Jones G."/>
            <person name="Ransome R.D."/>
            <person name="Dechmann D.K.N."/>
            <person name="Locatelli A.G."/>
            <person name="Puechmaille S.J."/>
            <person name="Fedrigo O."/>
            <person name="Jarvis E.D."/>
            <person name="Hiller M."/>
            <person name="Vernes S.C."/>
            <person name="Myers E.W."/>
            <person name="Teeling E.C."/>
        </authorList>
    </citation>
    <scope>NUCLEOTIDE SEQUENCE [LARGE SCALE GENOMIC DNA]</scope>
    <source>
        <strain evidence="2">MMyoMyo1</strain>
        <tissue evidence="2">Flight muscle</tissue>
    </source>
</reference>
<feature type="region of interest" description="Disordered" evidence="1">
    <location>
        <begin position="109"/>
        <end position="129"/>
    </location>
</feature>
<accession>A0A7J7Y0J0</accession>
<dbReference type="Proteomes" id="UP000527355">
    <property type="component" value="Unassembled WGS sequence"/>
</dbReference>
<proteinExistence type="predicted"/>